<dbReference type="Pfam" id="PF08282">
    <property type="entry name" value="Hydrolase_3"/>
    <property type="match status" value="1"/>
</dbReference>
<dbReference type="Gene3D" id="3.30.1240.10">
    <property type="match status" value="1"/>
</dbReference>
<dbReference type="NCBIfam" id="TIGR00099">
    <property type="entry name" value="Cof-subfamily"/>
    <property type="match status" value="1"/>
</dbReference>
<gene>
    <name evidence="1" type="ORF">KSX_02740</name>
</gene>
<dbReference type="PANTHER" id="PTHR10000:SF8">
    <property type="entry name" value="HAD SUPERFAMILY HYDROLASE-LIKE, TYPE 3"/>
    <property type="match status" value="1"/>
</dbReference>
<dbReference type="Gene3D" id="3.40.50.1000">
    <property type="entry name" value="HAD superfamily/HAD-like"/>
    <property type="match status" value="1"/>
</dbReference>
<accession>A0A8J3HRU1</accession>
<keyword evidence="2" id="KW-1185">Reference proteome</keyword>
<dbReference type="GO" id="GO:0016791">
    <property type="term" value="F:phosphatase activity"/>
    <property type="evidence" value="ECO:0007669"/>
    <property type="project" value="TreeGrafter"/>
</dbReference>
<dbReference type="PANTHER" id="PTHR10000">
    <property type="entry name" value="PHOSPHOSERINE PHOSPHATASE"/>
    <property type="match status" value="1"/>
</dbReference>
<dbReference type="AlphaFoldDB" id="A0A8J3HRU1"/>
<dbReference type="GO" id="GO:0000287">
    <property type="term" value="F:magnesium ion binding"/>
    <property type="evidence" value="ECO:0007669"/>
    <property type="project" value="TreeGrafter"/>
</dbReference>
<dbReference type="NCBIfam" id="TIGR01484">
    <property type="entry name" value="HAD-SF-IIB"/>
    <property type="match status" value="1"/>
</dbReference>
<dbReference type="CDD" id="cd07516">
    <property type="entry name" value="HAD_Pase"/>
    <property type="match status" value="1"/>
</dbReference>
<name>A0A8J3HRU1_9CHLR</name>
<evidence type="ECO:0000313" key="1">
    <source>
        <dbReference type="EMBL" id="GHO42111.1"/>
    </source>
</evidence>
<organism evidence="1 2">
    <name type="scientific">Ktedonospora formicarum</name>
    <dbReference type="NCBI Taxonomy" id="2778364"/>
    <lineage>
        <taxon>Bacteria</taxon>
        <taxon>Bacillati</taxon>
        <taxon>Chloroflexota</taxon>
        <taxon>Ktedonobacteria</taxon>
        <taxon>Ktedonobacterales</taxon>
        <taxon>Ktedonobacteraceae</taxon>
        <taxon>Ktedonospora</taxon>
    </lineage>
</organism>
<dbReference type="Proteomes" id="UP000612362">
    <property type="component" value="Unassembled WGS sequence"/>
</dbReference>
<sequence>MSSSRSHIAFSSLSSLQLVATGLDGTLLRSDLTLSPYTRTVLQNLQAVGVPIVLMSARPPRTLRQFALAANIRGIAICSNGAIVYDLDEERIVQEYKLTPEHIQELIHHLHHIQPHLTFAVETGTFLACETAFYTSCAPPDACLPSIVDRHILWQQPQIKIQVHHPNIKAPELYKQLEPFIEKDLYSLTYSSSQFLEIALARVQKGRALAELCHQWGIPAHSVVAFGNMPNDIPMLQWAGLSLALANAHPLVQQAAQTIPLSNDEDGCASILEELIPRASRNRICEVPHR</sequence>
<dbReference type="RefSeq" id="WP_220191694.1">
    <property type="nucleotide sequence ID" value="NZ_BNJF01000001.1"/>
</dbReference>
<comment type="caution">
    <text evidence="1">The sequence shown here is derived from an EMBL/GenBank/DDBJ whole genome shotgun (WGS) entry which is preliminary data.</text>
</comment>
<reference evidence="1" key="1">
    <citation type="submission" date="2020-10" db="EMBL/GenBank/DDBJ databases">
        <title>Taxonomic study of unclassified bacteria belonging to the class Ktedonobacteria.</title>
        <authorList>
            <person name="Yabe S."/>
            <person name="Wang C.M."/>
            <person name="Zheng Y."/>
            <person name="Sakai Y."/>
            <person name="Cavaletti L."/>
            <person name="Monciardini P."/>
            <person name="Donadio S."/>
        </authorList>
    </citation>
    <scope>NUCLEOTIDE SEQUENCE</scope>
    <source>
        <strain evidence="1">SOSP1-1</strain>
    </source>
</reference>
<dbReference type="SUPFAM" id="SSF56784">
    <property type="entry name" value="HAD-like"/>
    <property type="match status" value="1"/>
</dbReference>
<dbReference type="InterPro" id="IPR023214">
    <property type="entry name" value="HAD_sf"/>
</dbReference>
<dbReference type="GO" id="GO:0005829">
    <property type="term" value="C:cytosol"/>
    <property type="evidence" value="ECO:0007669"/>
    <property type="project" value="TreeGrafter"/>
</dbReference>
<evidence type="ECO:0000313" key="2">
    <source>
        <dbReference type="Proteomes" id="UP000612362"/>
    </source>
</evidence>
<protein>
    <submittedName>
        <fullName evidence="1">Hydrolase</fullName>
    </submittedName>
</protein>
<proteinExistence type="predicted"/>
<keyword evidence="1" id="KW-0378">Hydrolase</keyword>
<dbReference type="EMBL" id="BNJF01000001">
    <property type="protein sequence ID" value="GHO42111.1"/>
    <property type="molecule type" value="Genomic_DNA"/>
</dbReference>
<dbReference type="InterPro" id="IPR000150">
    <property type="entry name" value="Cof"/>
</dbReference>
<dbReference type="InterPro" id="IPR036412">
    <property type="entry name" value="HAD-like_sf"/>
</dbReference>
<dbReference type="InterPro" id="IPR006379">
    <property type="entry name" value="HAD-SF_hydro_IIB"/>
</dbReference>